<dbReference type="PANTHER" id="PTHR47619:SF1">
    <property type="entry name" value="EXODEOXYRIBONUCLEASE WALJ"/>
    <property type="match status" value="1"/>
</dbReference>
<gene>
    <name evidence="2" type="ORF">L0P57_02625</name>
</gene>
<dbReference type="EMBL" id="JAKNHQ010000002">
    <property type="protein sequence ID" value="MCG4609840.1"/>
    <property type="molecule type" value="Genomic_DNA"/>
</dbReference>
<accession>A0ABS9MGA5</accession>
<evidence type="ECO:0000259" key="1">
    <source>
        <dbReference type="SMART" id="SM00849"/>
    </source>
</evidence>
<dbReference type="Gene3D" id="3.60.15.10">
    <property type="entry name" value="Ribonuclease Z/Hydroxyacylglutathione hydrolase-like"/>
    <property type="match status" value="1"/>
</dbReference>
<dbReference type="InterPro" id="IPR052533">
    <property type="entry name" value="WalJ/YycJ-like"/>
</dbReference>
<comment type="caution">
    <text evidence="2">The sequence shown here is derived from an EMBL/GenBank/DDBJ whole genome shotgun (WGS) entry which is preliminary data.</text>
</comment>
<dbReference type="RefSeq" id="WP_237966383.1">
    <property type="nucleotide sequence ID" value="NZ_JAKNHQ010000002.1"/>
</dbReference>
<keyword evidence="3" id="KW-1185">Reference proteome</keyword>
<dbReference type="Pfam" id="PF12706">
    <property type="entry name" value="Lactamase_B_2"/>
    <property type="match status" value="1"/>
</dbReference>
<proteinExistence type="predicted"/>
<reference evidence="2 3" key="1">
    <citation type="submission" date="2022-01" db="EMBL/GenBank/DDBJ databases">
        <title>Collection of gut derived symbiotic bacterial strains cultured from healthy donors.</title>
        <authorList>
            <person name="Lin H."/>
            <person name="Kohout C."/>
            <person name="Waligurski E."/>
            <person name="Pamer E.G."/>
        </authorList>
    </citation>
    <scope>NUCLEOTIDE SEQUENCE [LARGE SCALE GENOMIC DNA]</scope>
    <source>
        <strain evidence="2 3">DFI.7.58</strain>
    </source>
</reference>
<feature type="domain" description="Metallo-beta-lactamase" evidence="1">
    <location>
        <begin position="15"/>
        <end position="195"/>
    </location>
</feature>
<dbReference type="SMART" id="SM00849">
    <property type="entry name" value="Lactamase_B"/>
    <property type="match status" value="1"/>
</dbReference>
<dbReference type="PANTHER" id="PTHR47619">
    <property type="entry name" value="METALLO-HYDROLASE YYCJ-RELATED"/>
    <property type="match status" value="1"/>
</dbReference>
<protein>
    <submittedName>
        <fullName evidence="2">MBL fold metallo-hydrolase</fullName>
    </submittedName>
</protein>
<evidence type="ECO:0000313" key="3">
    <source>
        <dbReference type="Proteomes" id="UP001298681"/>
    </source>
</evidence>
<dbReference type="InterPro" id="IPR036866">
    <property type="entry name" value="RibonucZ/Hydroxyglut_hydro"/>
</dbReference>
<organism evidence="2 3">
    <name type="scientific">Anaeromassilibacillus senegalensis</name>
    <dbReference type="NCBI Taxonomy" id="1673717"/>
    <lineage>
        <taxon>Bacteria</taxon>
        <taxon>Bacillati</taxon>
        <taxon>Bacillota</taxon>
        <taxon>Clostridia</taxon>
        <taxon>Eubacteriales</taxon>
        <taxon>Acutalibacteraceae</taxon>
        <taxon>Anaeromassilibacillus</taxon>
    </lineage>
</organism>
<dbReference type="SUPFAM" id="SSF56281">
    <property type="entry name" value="Metallo-hydrolase/oxidoreductase"/>
    <property type="match status" value="1"/>
</dbReference>
<name>A0ABS9MGA5_9FIRM</name>
<evidence type="ECO:0000313" key="2">
    <source>
        <dbReference type="EMBL" id="MCG4609840.1"/>
    </source>
</evidence>
<dbReference type="Proteomes" id="UP001298681">
    <property type="component" value="Unassembled WGS sequence"/>
</dbReference>
<sequence length="267" mass="28825">MQPLARFCPLFSGSSGNSYYIGSSHAGILIDAGRSAKQMVQMLDTCGLEPKAVQAIFITHEHSDHIKGLRVFASRFHIPVYASAGTLSALLQMGCLEGDFPVEEISPDGVMCAGMLIQPFRTPHDSAESVGYRVFTADGRSAAVSTDLGYMTDTVRAALCGADLVAIESNHDIGMLQNGPYPYPLKRRILSRTGHLSNLACADELYSLAERGTTRFVLAHLSAENNTPELAYQTSVCSLSLCGMKEGTDYTLYVAPRENSTGKTILF</sequence>
<dbReference type="InterPro" id="IPR001279">
    <property type="entry name" value="Metallo-B-lactamas"/>
</dbReference>